<keyword evidence="1" id="KW-0732">Signal</keyword>
<accession>A0ABP8M9B8</accession>
<evidence type="ECO:0000313" key="2">
    <source>
        <dbReference type="EMBL" id="GAA4444788.1"/>
    </source>
</evidence>
<evidence type="ECO:0000313" key="3">
    <source>
        <dbReference type="Proteomes" id="UP001500552"/>
    </source>
</evidence>
<comment type="caution">
    <text evidence="2">The sequence shown here is derived from an EMBL/GenBank/DDBJ whole genome shotgun (WGS) entry which is preliminary data.</text>
</comment>
<dbReference type="Pfam" id="PF17263">
    <property type="entry name" value="DUF5329"/>
    <property type="match status" value="1"/>
</dbReference>
<evidence type="ECO:0000256" key="1">
    <source>
        <dbReference type="SAM" id="SignalP"/>
    </source>
</evidence>
<reference evidence="3" key="1">
    <citation type="journal article" date="2019" name="Int. J. Syst. Evol. Microbiol.">
        <title>The Global Catalogue of Microorganisms (GCM) 10K type strain sequencing project: providing services to taxonomists for standard genome sequencing and annotation.</title>
        <authorList>
            <consortium name="The Broad Institute Genomics Platform"/>
            <consortium name="The Broad Institute Genome Sequencing Center for Infectious Disease"/>
            <person name="Wu L."/>
            <person name="Ma J."/>
        </authorList>
    </citation>
    <scope>NUCLEOTIDE SEQUENCE [LARGE SCALE GENOMIC DNA]</scope>
    <source>
        <strain evidence="3">JCM 17926</strain>
    </source>
</reference>
<protein>
    <recommendedName>
        <fullName evidence="4">DUF5329 domain-containing protein</fullName>
    </recommendedName>
</protein>
<name>A0ABP8M9B8_9BACT</name>
<feature type="chain" id="PRO_5045668695" description="DUF5329 domain-containing protein" evidence="1">
    <location>
        <begin position="23"/>
        <end position="133"/>
    </location>
</feature>
<dbReference type="InterPro" id="IPR035242">
    <property type="entry name" value="DUF5329"/>
</dbReference>
<dbReference type="EMBL" id="BAABHC010000039">
    <property type="protein sequence ID" value="GAA4444788.1"/>
    <property type="molecule type" value="Genomic_DNA"/>
</dbReference>
<proteinExistence type="predicted"/>
<dbReference type="Proteomes" id="UP001500552">
    <property type="component" value="Unassembled WGS sequence"/>
</dbReference>
<sequence>MKIRVMLGMALVVGLLSAGVAAATPSAVNSGSSLRKALTEKQKVDRLLEFIRSLKDATFIRNGSEHNCEDAAKHLQAKWEKHQSKISTAEEFIESLASASGLTGEPYRIRFADGTTVTTKEVLMQELKRLEQE</sequence>
<dbReference type="RefSeq" id="WP_345163250.1">
    <property type="nucleotide sequence ID" value="NZ_BAABHC010000039.1"/>
</dbReference>
<gene>
    <name evidence="2" type="ORF">GCM10023188_47200</name>
</gene>
<organism evidence="2 3">
    <name type="scientific">Pontibacter saemangeumensis</name>
    <dbReference type="NCBI Taxonomy" id="1084525"/>
    <lineage>
        <taxon>Bacteria</taxon>
        <taxon>Pseudomonadati</taxon>
        <taxon>Bacteroidota</taxon>
        <taxon>Cytophagia</taxon>
        <taxon>Cytophagales</taxon>
        <taxon>Hymenobacteraceae</taxon>
        <taxon>Pontibacter</taxon>
    </lineage>
</organism>
<keyword evidence="3" id="KW-1185">Reference proteome</keyword>
<feature type="signal peptide" evidence="1">
    <location>
        <begin position="1"/>
        <end position="22"/>
    </location>
</feature>
<evidence type="ECO:0008006" key="4">
    <source>
        <dbReference type="Google" id="ProtNLM"/>
    </source>
</evidence>